<dbReference type="AlphaFoldDB" id="A0A543Q1X1"/>
<feature type="region of interest" description="Disordered" evidence="1">
    <location>
        <begin position="129"/>
        <end position="153"/>
    </location>
</feature>
<evidence type="ECO:0000313" key="2">
    <source>
        <dbReference type="EMBL" id="QFX95977.1"/>
    </source>
</evidence>
<protein>
    <submittedName>
        <fullName evidence="3">Uncharacterized protein</fullName>
    </submittedName>
</protein>
<dbReference type="RefSeq" id="WP_051690728.1">
    <property type="nucleotide sequence ID" value="NZ_CP045571.1"/>
</dbReference>
<reference evidence="3 4" key="1">
    <citation type="submission" date="2019-03" db="EMBL/GenBank/DDBJ databases">
        <title>New insights into Acidothiobacillus thiooxidans sulfur metabolism through coupled gene expression, solution geochemistry, microscopy and spectroscopy analyses.</title>
        <authorList>
            <person name="Camacho D."/>
            <person name="Frazao R."/>
            <person name="Fouillen A."/>
            <person name="Nanci A."/>
            <person name="Lang B.F."/>
            <person name="Apte S.C."/>
            <person name="Baron C."/>
            <person name="Warren L.A."/>
        </authorList>
    </citation>
    <scope>NUCLEOTIDE SEQUENCE [LARGE SCALE GENOMIC DNA]</scope>
    <source>
        <strain evidence="3 4">ATCC 19377</strain>
    </source>
</reference>
<dbReference type="KEGG" id="atx:GCD22_01681"/>
<evidence type="ECO:0000313" key="3">
    <source>
        <dbReference type="EMBL" id="TQN50270.1"/>
    </source>
</evidence>
<dbReference type="Proteomes" id="UP000363590">
    <property type="component" value="Chromosome"/>
</dbReference>
<evidence type="ECO:0000256" key="1">
    <source>
        <dbReference type="SAM" id="MobiDB-lite"/>
    </source>
</evidence>
<proteinExistence type="predicted"/>
<gene>
    <name evidence="3" type="ORF">DLNHIDIE_00123</name>
    <name evidence="2" type="ORF">GCD22_01681</name>
</gene>
<sequence>MTAENRSAPVPIDRGVLPLVVALNANGRFRTIASCQGHLRRSQPPYVMFAGSLDAARDLEDVLRQAWAMGVLHYEWEVAGSFDGFHRLVFFLQLFALQSDTYRPRLSSHKIQADLQSLVGVVKRVPERADGTVPQVPPQENQSADPKGEANQDSEKAFASLAEMLANGPRTWGVPTIRTHLSRLRNWLLAFDTRYKPHGIPYSLQATIRSEDLIALSAWCQSIQTHDPLGMRENVSALTCLGYAGADGWPPLCSVYQRWFLFRSTPLAMVQVAANVRRLMWAEPSPLLGSWDASLRFDASLREILVIWGHSPWDAETPDALDRDTVLVAKAEKSSG</sequence>
<dbReference type="Proteomes" id="UP000315403">
    <property type="component" value="Unassembled WGS sequence"/>
</dbReference>
<evidence type="ECO:0000313" key="4">
    <source>
        <dbReference type="Proteomes" id="UP000315403"/>
    </source>
</evidence>
<name>A0A543Q1X1_ACITH</name>
<organism evidence="3 4">
    <name type="scientific">Acidithiobacillus thiooxidans ATCC 19377</name>
    <dbReference type="NCBI Taxonomy" id="637390"/>
    <lineage>
        <taxon>Bacteria</taxon>
        <taxon>Pseudomonadati</taxon>
        <taxon>Pseudomonadota</taxon>
        <taxon>Acidithiobacillia</taxon>
        <taxon>Acidithiobacillales</taxon>
        <taxon>Acidithiobacillaceae</taxon>
        <taxon>Acidithiobacillus</taxon>
    </lineage>
</organism>
<reference evidence="2 5" key="2">
    <citation type="submission" date="2019-10" db="EMBL/GenBank/DDBJ databases">
        <authorList>
            <person name="Wang R."/>
        </authorList>
    </citation>
    <scope>NUCLEOTIDE SEQUENCE [LARGE SCALE GENOMIC DNA]</scope>
    <source>
        <strain evidence="2 5">ATCC 19377</strain>
    </source>
</reference>
<dbReference type="EMBL" id="SZUV01000001">
    <property type="protein sequence ID" value="TQN50270.1"/>
    <property type="molecule type" value="Genomic_DNA"/>
</dbReference>
<dbReference type="GeneID" id="71771433"/>
<evidence type="ECO:0000313" key="5">
    <source>
        <dbReference type="Proteomes" id="UP000363590"/>
    </source>
</evidence>
<accession>A0A543Q1X1</accession>
<dbReference type="EMBL" id="CP045571">
    <property type="protein sequence ID" value="QFX95977.1"/>
    <property type="molecule type" value="Genomic_DNA"/>
</dbReference>